<dbReference type="PROSITE" id="PS50297">
    <property type="entry name" value="ANK_REP_REGION"/>
    <property type="match status" value="4"/>
</dbReference>
<dbReference type="Pfam" id="PF12796">
    <property type="entry name" value="Ank_2"/>
    <property type="match status" value="2"/>
</dbReference>
<dbReference type="PANTHER" id="PTHR46082">
    <property type="entry name" value="ATP/GTP-BINDING PROTEIN-RELATED"/>
    <property type="match status" value="1"/>
</dbReference>
<evidence type="ECO:0000256" key="2">
    <source>
        <dbReference type="PROSITE-ProRule" id="PRU00023"/>
    </source>
</evidence>
<dbReference type="InterPro" id="IPR027417">
    <property type="entry name" value="P-loop_NTPase"/>
</dbReference>
<evidence type="ECO:0000313" key="5">
    <source>
        <dbReference type="EMBL" id="KAB2568939.1"/>
    </source>
</evidence>
<keyword evidence="1" id="KW-0677">Repeat</keyword>
<dbReference type="InterPro" id="IPR056884">
    <property type="entry name" value="NPHP3-like_N"/>
</dbReference>
<dbReference type="SMART" id="SM00248">
    <property type="entry name" value="ANK"/>
    <property type="match status" value="5"/>
</dbReference>
<feature type="repeat" description="ANK" evidence="2">
    <location>
        <begin position="718"/>
        <end position="750"/>
    </location>
</feature>
<dbReference type="InterPro" id="IPR035994">
    <property type="entry name" value="Nucleoside_phosphorylase_sf"/>
</dbReference>
<dbReference type="SUPFAM" id="SSF53167">
    <property type="entry name" value="Purine and uridine phosphorylases"/>
    <property type="match status" value="1"/>
</dbReference>
<feature type="region of interest" description="Disordered" evidence="3">
    <location>
        <begin position="847"/>
        <end position="889"/>
    </location>
</feature>
<dbReference type="AlphaFoldDB" id="A0A5N5CUC1"/>
<reference evidence="5 6" key="1">
    <citation type="journal article" date="2019" name="Sci. Rep.">
        <title>A multi-omics analysis of the grapevine pathogen Lasiodiplodia theobromae reveals that temperature affects the expression of virulence- and pathogenicity-related genes.</title>
        <authorList>
            <person name="Felix C."/>
            <person name="Meneses R."/>
            <person name="Goncalves M.F.M."/>
            <person name="Tilleman L."/>
            <person name="Duarte A.S."/>
            <person name="Jorrin-Novo J.V."/>
            <person name="Van de Peer Y."/>
            <person name="Deforce D."/>
            <person name="Van Nieuwerburgh F."/>
            <person name="Esteves A.C."/>
            <person name="Alves A."/>
        </authorList>
    </citation>
    <scope>NUCLEOTIDE SEQUENCE [LARGE SCALE GENOMIC DNA]</scope>
    <source>
        <strain evidence="5 6">LA-SOL3</strain>
    </source>
</reference>
<protein>
    <submittedName>
        <fullName evidence="5">Ankyrin repeat domain-containing protein 50</fullName>
    </submittedName>
</protein>
<dbReference type="SUPFAM" id="SSF48403">
    <property type="entry name" value="Ankyrin repeat"/>
    <property type="match status" value="1"/>
</dbReference>
<gene>
    <name evidence="5" type="primary">ANKRD50_2</name>
    <name evidence="5" type="ORF">DBV05_g12383</name>
</gene>
<sequence length="889" mass="98236">MSDPATYTVGWICAIPTESVAARQFLDEEHDPPIHVSPNDNNVYTLGRISQHRVVIAVLPKGEYGITSAASVARDMLHSFPNVRIGLMVGIGGGAPSKKHDIRLGDVVVSSPQDGRGGVLQYDYGKAIQGHGFQHSGFLNQPQPLLRAAVGDLEGRYLTDGNQIHENIQSILAKKKKMKRLFQRPELSTDRLYLSTFVHTDSDKSCEEICNGDEGFEVDHCERLVKRNERSDDEDSPAVHYGLIASANTLMKNAEIRDSLAEAHGVLCFEMEAAGLMNHFPCLVIRGICDYSDSHKNKDWQGYAAMAAAAYARDLLGRIPPTRIEAEKRLSEILSTFEEKLNGISVATQETNHVVKNSHVEHRRDKINAWLSPPDPSTNYNKALKQRHEGSGQWFLQKQEYSDWKTERNSFLWLHGIPGCGKTVLSSTIVEDLQKTAACSPLYFYFDFNDTSKQSLENAVRSLIVQLYGKRSDIQRHIDSLYSSCENGARQPSIDLLCKTFQDMVQQAGEVWIIIDALDECQTRKGHSAEGLLSWIESIRSSQERNVHILATSRPEQDIKSATERWARKKDIIPIQSDLVAEDIRAYIHTRVKEHDGLSRWKTRPDVQGEIESALTQKAHGMFRWVSCQLDVLENCLDYSGLSEALSSLPETLDETYARILENIPASPVKALLDKDADVNAQGGLYGNALQAASSRGHEKMVQMLLDKGADVNAQGGRYGNALQAASSEGHERVVQMLLDKNADVNAQDEEYGNALYAASSEGYEKVVQMLLDKGADVNAQGGEYGNALQATSSRGYEKVVQMLLDKGADVNAQSRYYGNALYAASSRGHEKVVQILLRDKAAKRSASQARIGGTKEGVVAKKPKAADAGLPSTHVGAEEESVNVNKDD</sequence>
<keyword evidence="2" id="KW-0040">ANK repeat</keyword>
<evidence type="ECO:0000256" key="3">
    <source>
        <dbReference type="SAM" id="MobiDB-lite"/>
    </source>
</evidence>
<dbReference type="EMBL" id="VCHE01000249">
    <property type="protein sequence ID" value="KAB2568939.1"/>
    <property type="molecule type" value="Genomic_DNA"/>
</dbReference>
<dbReference type="GO" id="GO:0003824">
    <property type="term" value="F:catalytic activity"/>
    <property type="evidence" value="ECO:0007669"/>
    <property type="project" value="InterPro"/>
</dbReference>
<evidence type="ECO:0000313" key="6">
    <source>
        <dbReference type="Proteomes" id="UP000325902"/>
    </source>
</evidence>
<dbReference type="Gene3D" id="3.40.50.1580">
    <property type="entry name" value="Nucleoside phosphorylase domain"/>
    <property type="match status" value="1"/>
</dbReference>
<dbReference type="Gene3D" id="1.25.40.20">
    <property type="entry name" value="Ankyrin repeat-containing domain"/>
    <property type="match status" value="1"/>
</dbReference>
<evidence type="ECO:0000256" key="1">
    <source>
        <dbReference type="ARBA" id="ARBA00022737"/>
    </source>
</evidence>
<dbReference type="Gene3D" id="3.40.50.300">
    <property type="entry name" value="P-loop containing nucleotide triphosphate hydrolases"/>
    <property type="match status" value="1"/>
</dbReference>
<dbReference type="Proteomes" id="UP000325902">
    <property type="component" value="Unassembled WGS sequence"/>
</dbReference>
<dbReference type="InterPro" id="IPR036770">
    <property type="entry name" value="Ankyrin_rpt-contain_sf"/>
</dbReference>
<feature type="repeat" description="ANK" evidence="2">
    <location>
        <begin position="751"/>
        <end position="783"/>
    </location>
</feature>
<dbReference type="InterPro" id="IPR053137">
    <property type="entry name" value="NLR-like"/>
</dbReference>
<dbReference type="PROSITE" id="PS50088">
    <property type="entry name" value="ANK_REPEAT"/>
    <property type="match status" value="4"/>
</dbReference>
<feature type="domain" description="Nephrocystin 3-like N-terminal" evidence="4">
    <location>
        <begin position="390"/>
        <end position="554"/>
    </location>
</feature>
<proteinExistence type="predicted"/>
<feature type="repeat" description="ANK" evidence="2">
    <location>
        <begin position="688"/>
        <end position="717"/>
    </location>
</feature>
<comment type="caution">
    <text evidence="5">The sequence shown here is derived from an EMBL/GenBank/DDBJ whole genome shotgun (WGS) entry which is preliminary data.</text>
</comment>
<dbReference type="GO" id="GO:0009116">
    <property type="term" value="P:nucleoside metabolic process"/>
    <property type="evidence" value="ECO:0007669"/>
    <property type="project" value="InterPro"/>
</dbReference>
<dbReference type="InterPro" id="IPR002110">
    <property type="entry name" value="Ankyrin_rpt"/>
</dbReference>
<evidence type="ECO:0000259" key="4">
    <source>
        <dbReference type="Pfam" id="PF24883"/>
    </source>
</evidence>
<feature type="repeat" description="ANK" evidence="2">
    <location>
        <begin position="784"/>
        <end position="816"/>
    </location>
</feature>
<dbReference type="SUPFAM" id="SSF52540">
    <property type="entry name" value="P-loop containing nucleoside triphosphate hydrolases"/>
    <property type="match status" value="1"/>
</dbReference>
<keyword evidence="6" id="KW-1185">Reference proteome</keyword>
<accession>A0A5N5CUC1</accession>
<name>A0A5N5CUC1_9PEZI</name>
<dbReference type="OrthoDB" id="1577640at2759"/>
<dbReference type="PANTHER" id="PTHR46082:SF11">
    <property type="entry name" value="AAA+ ATPASE DOMAIN-CONTAINING PROTEIN-RELATED"/>
    <property type="match status" value="1"/>
</dbReference>
<dbReference type="Pfam" id="PF24883">
    <property type="entry name" value="NPHP3_N"/>
    <property type="match status" value="1"/>
</dbReference>
<organism evidence="5 6">
    <name type="scientific">Lasiodiplodia theobromae</name>
    <dbReference type="NCBI Taxonomy" id="45133"/>
    <lineage>
        <taxon>Eukaryota</taxon>
        <taxon>Fungi</taxon>
        <taxon>Dikarya</taxon>
        <taxon>Ascomycota</taxon>
        <taxon>Pezizomycotina</taxon>
        <taxon>Dothideomycetes</taxon>
        <taxon>Dothideomycetes incertae sedis</taxon>
        <taxon>Botryosphaeriales</taxon>
        <taxon>Botryosphaeriaceae</taxon>
        <taxon>Lasiodiplodia</taxon>
    </lineage>
</organism>